<dbReference type="OrthoDB" id="8757135at2"/>
<dbReference type="EMBL" id="QEHR01000025">
    <property type="protein sequence ID" value="PVW11503.1"/>
    <property type="molecule type" value="Genomic_DNA"/>
</dbReference>
<dbReference type="PROSITE" id="PS51257">
    <property type="entry name" value="PROKAR_LIPOPROTEIN"/>
    <property type="match status" value="1"/>
</dbReference>
<evidence type="ECO:0000313" key="1">
    <source>
        <dbReference type="EMBL" id="PVW11503.1"/>
    </source>
</evidence>
<sequence length="233" mass="26857">MNLEKYLIILLIFIVGCQKKTSNDKKIDSTKIEEAKKPKFLTESIDTLINSKGYLVIGNKSAEIEIIKVADSLKFSDFKIIDFKNDILFVAKNLDKKRFEVYEKYNPKVTFSDFKVKIYNGELVEPDFEKFPWAKRNITRIKEECKNGINFAGKYTLVIWGCGSPCQSGVIVDRTNGKIYNDYFSTYGSEYKKDSSLIIFNSALIDEKTQLMSLHNIVEVSTEIWNGTEFKKI</sequence>
<name>A0A2U0HRK7_9FLAO</name>
<proteinExistence type="predicted"/>
<reference evidence="1 2" key="1">
    <citation type="submission" date="2018-04" db="EMBL/GenBank/DDBJ databases">
        <title>Marixanthomonas spongiae HN-E44 sp. nov., isolated from a marine sponge.</title>
        <authorList>
            <person name="Luo L."/>
            <person name="Zhuang L."/>
        </authorList>
    </citation>
    <scope>NUCLEOTIDE SEQUENCE [LARGE SCALE GENOMIC DNA]</scope>
    <source>
        <strain evidence="1 2">HN-E44</strain>
    </source>
</reference>
<comment type="caution">
    <text evidence="1">The sequence shown here is derived from an EMBL/GenBank/DDBJ whole genome shotgun (WGS) entry which is preliminary data.</text>
</comment>
<dbReference type="RefSeq" id="WP_116695729.1">
    <property type="nucleotide sequence ID" value="NZ_QEHR01000025.1"/>
</dbReference>
<gene>
    <name evidence="1" type="ORF">DDV96_15745</name>
</gene>
<accession>A0A2U0HRK7</accession>
<evidence type="ECO:0000313" key="2">
    <source>
        <dbReference type="Proteomes" id="UP000245962"/>
    </source>
</evidence>
<dbReference type="AlphaFoldDB" id="A0A2U0HRK7"/>
<protein>
    <recommendedName>
        <fullName evidence="3">Lipoprotein</fullName>
    </recommendedName>
</protein>
<dbReference type="Proteomes" id="UP000245962">
    <property type="component" value="Unassembled WGS sequence"/>
</dbReference>
<evidence type="ECO:0008006" key="3">
    <source>
        <dbReference type="Google" id="ProtNLM"/>
    </source>
</evidence>
<keyword evidence="2" id="KW-1185">Reference proteome</keyword>
<organism evidence="1 2">
    <name type="scientific">Marixanthomonas spongiae</name>
    <dbReference type="NCBI Taxonomy" id="2174845"/>
    <lineage>
        <taxon>Bacteria</taxon>
        <taxon>Pseudomonadati</taxon>
        <taxon>Bacteroidota</taxon>
        <taxon>Flavobacteriia</taxon>
        <taxon>Flavobacteriales</taxon>
        <taxon>Flavobacteriaceae</taxon>
        <taxon>Marixanthomonas</taxon>
    </lineage>
</organism>